<keyword evidence="2 4" id="KW-0238">DNA-binding</keyword>
<gene>
    <name evidence="6" type="ORF">Ahu01nite_094880</name>
</gene>
<keyword evidence="1" id="KW-0805">Transcription regulation</keyword>
<dbReference type="Pfam" id="PF00440">
    <property type="entry name" value="TetR_N"/>
    <property type="match status" value="1"/>
</dbReference>
<dbReference type="RefSeq" id="WP_203843296.1">
    <property type="nucleotide sequence ID" value="NZ_BAAATV010000034.1"/>
</dbReference>
<comment type="caution">
    <text evidence="6">The sequence shown here is derived from an EMBL/GenBank/DDBJ whole genome shotgun (WGS) entry which is preliminary data.</text>
</comment>
<dbReference type="InterPro" id="IPR009057">
    <property type="entry name" value="Homeodomain-like_sf"/>
</dbReference>
<dbReference type="PANTHER" id="PTHR30055:SF234">
    <property type="entry name" value="HTH-TYPE TRANSCRIPTIONAL REGULATOR BETI"/>
    <property type="match status" value="1"/>
</dbReference>
<dbReference type="InterPro" id="IPR036271">
    <property type="entry name" value="Tet_transcr_reg_TetR-rel_C_sf"/>
</dbReference>
<dbReference type="InterPro" id="IPR050109">
    <property type="entry name" value="HTH-type_TetR-like_transc_reg"/>
</dbReference>
<dbReference type="Gene3D" id="1.10.357.10">
    <property type="entry name" value="Tetracycline Repressor, domain 2"/>
    <property type="match status" value="1"/>
</dbReference>
<sequence length="184" mass="19947">MTQQRRTNRGPGAAAENRAALLAAAREVFAASGFDAPLYAVARAAGVGQAVLYRHFPDRLALALAVFEDNMQALEEMVTDASVTLDDLLRRVADYTVDSTAFIDMLAPVPDDRLLAVEQRMRALIDGKLDAARRSGLIAPDVTVDDVMLALTMLSGAMARVLRADRPQTADRVLALLDRAWAPR</sequence>
<dbReference type="PRINTS" id="PR00455">
    <property type="entry name" value="HTHTETR"/>
</dbReference>
<dbReference type="EMBL" id="BOMN01000143">
    <property type="protein sequence ID" value="GIE26386.1"/>
    <property type="molecule type" value="Genomic_DNA"/>
</dbReference>
<keyword evidence="7" id="KW-1185">Reference proteome</keyword>
<evidence type="ECO:0000256" key="2">
    <source>
        <dbReference type="ARBA" id="ARBA00023125"/>
    </source>
</evidence>
<evidence type="ECO:0000313" key="7">
    <source>
        <dbReference type="Proteomes" id="UP000603200"/>
    </source>
</evidence>
<evidence type="ECO:0000256" key="3">
    <source>
        <dbReference type="ARBA" id="ARBA00023163"/>
    </source>
</evidence>
<keyword evidence="3" id="KW-0804">Transcription</keyword>
<evidence type="ECO:0000256" key="4">
    <source>
        <dbReference type="PROSITE-ProRule" id="PRU00335"/>
    </source>
</evidence>
<dbReference type="SUPFAM" id="SSF48498">
    <property type="entry name" value="Tetracyclin repressor-like, C-terminal domain"/>
    <property type="match status" value="1"/>
</dbReference>
<accession>A0ABQ4A6B8</accession>
<dbReference type="PROSITE" id="PS50977">
    <property type="entry name" value="HTH_TETR_2"/>
    <property type="match status" value="1"/>
</dbReference>
<feature type="DNA-binding region" description="H-T-H motif" evidence="4">
    <location>
        <begin position="37"/>
        <end position="56"/>
    </location>
</feature>
<evidence type="ECO:0000259" key="5">
    <source>
        <dbReference type="PROSITE" id="PS50977"/>
    </source>
</evidence>
<evidence type="ECO:0000313" key="6">
    <source>
        <dbReference type="EMBL" id="GIE26386.1"/>
    </source>
</evidence>
<proteinExistence type="predicted"/>
<reference evidence="6 7" key="1">
    <citation type="submission" date="2021-01" db="EMBL/GenBank/DDBJ databases">
        <title>Whole genome shotgun sequence of Actinoplanes humidus NBRC 14915.</title>
        <authorList>
            <person name="Komaki H."/>
            <person name="Tamura T."/>
        </authorList>
    </citation>
    <scope>NUCLEOTIDE SEQUENCE [LARGE SCALE GENOMIC DNA]</scope>
    <source>
        <strain evidence="6 7">NBRC 14915</strain>
    </source>
</reference>
<dbReference type="InterPro" id="IPR001647">
    <property type="entry name" value="HTH_TetR"/>
</dbReference>
<organism evidence="6 7">
    <name type="scientific">Winogradskya humida</name>
    <dbReference type="NCBI Taxonomy" id="113566"/>
    <lineage>
        <taxon>Bacteria</taxon>
        <taxon>Bacillati</taxon>
        <taxon>Actinomycetota</taxon>
        <taxon>Actinomycetes</taxon>
        <taxon>Micromonosporales</taxon>
        <taxon>Micromonosporaceae</taxon>
        <taxon>Winogradskya</taxon>
    </lineage>
</organism>
<dbReference type="PANTHER" id="PTHR30055">
    <property type="entry name" value="HTH-TYPE TRANSCRIPTIONAL REGULATOR RUTR"/>
    <property type="match status" value="1"/>
</dbReference>
<dbReference type="SUPFAM" id="SSF46689">
    <property type="entry name" value="Homeodomain-like"/>
    <property type="match status" value="1"/>
</dbReference>
<evidence type="ECO:0000256" key="1">
    <source>
        <dbReference type="ARBA" id="ARBA00023015"/>
    </source>
</evidence>
<name>A0ABQ4A6B8_9ACTN</name>
<feature type="domain" description="HTH tetR-type" evidence="5">
    <location>
        <begin position="15"/>
        <end position="74"/>
    </location>
</feature>
<protein>
    <submittedName>
        <fullName evidence="6">TetR family transcriptional regulator</fullName>
    </submittedName>
</protein>
<dbReference type="Proteomes" id="UP000603200">
    <property type="component" value="Unassembled WGS sequence"/>
</dbReference>